<evidence type="ECO:0000259" key="7">
    <source>
        <dbReference type="Pfam" id="PF09335"/>
    </source>
</evidence>
<feature type="transmembrane region" description="Helical" evidence="6">
    <location>
        <begin position="110"/>
        <end position="135"/>
    </location>
</feature>
<comment type="caution">
    <text evidence="8">The sequence shown here is derived from an EMBL/GenBank/DDBJ whole genome shotgun (WGS) entry which is preliminary data.</text>
</comment>
<dbReference type="Pfam" id="PF09335">
    <property type="entry name" value="VTT_dom"/>
    <property type="match status" value="1"/>
</dbReference>
<organism evidence="8 9">
    <name type="scientific">Cohnella phaseoli</name>
    <dbReference type="NCBI Taxonomy" id="456490"/>
    <lineage>
        <taxon>Bacteria</taxon>
        <taxon>Bacillati</taxon>
        <taxon>Bacillota</taxon>
        <taxon>Bacilli</taxon>
        <taxon>Bacillales</taxon>
        <taxon>Paenibacillaceae</taxon>
        <taxon>Cohnella</taxon>
    </lineage>
</organism>
<keyword evidence="5 6" id="KW-0472">Membrane</keyword>
<evidence type="ECO:0000256" key="2">
    <source>
        <dbReference type="ARBA" id="ARBA00022475"/>
    </source>
</evidence>
<evidence type="ECO:0000313" key="8">
    <source>
        <dbReference type="EMBL" id="RED56659.1"/>
    </source>
</evidence>
<dbReference type="Proteomes" id="UP000256977">
    <property type="component" value="Unassembled WGS sequence"/>
</dbReference>
<accession>A0A3D9I545</accession>
<keyword evidence="3 6" id="KW-0812">Transmembrane</keyword>
<feature type="transmembrane region" description="Helical" evidence="6">
    <location>
        <begin position="172"/>
        <end position="188"/>
    </location>
</feature>
<dbReference type="PANTHER" id="PTHR12677:SF55">
    <property type="entry name" value="UNDECAPRENYL PHOSPHATE TRANSPORTER SAOUHSC_00901-RELATED"/>
    <property type="match status" value="1"/>
</dbReference>
<dbReference type="OrthoDB" id="1651121at2"/>
<evidence type="ECO:0000256" key="6">
    <source>
        <dbReference type="RuleBase" id="RU366058"/>
    </source>
</evidence>
<comment type="subcellular location">
    <subcellularLocation>
        <location evidence="1 6">Cell membrane</location>
        <topology evidence="1 6">Multi-pass membrane protein</topology>
    </subcellularLocation>
</comment>
<dbReference type="EMBL" id="QRDZ01000038">
    <property type="protein sequence ID" value="RED56659.1"/>
    <property type="molecule type" value="Genomic_DNA"/>
</dbReference>
<evidence type="ECO:0000313" key="9">
    <source>
        <dbReference type="Proteomes" id="UP000256977"/>
    </source>
</evidence>
<dbReference type="InterPro" id="IPR032816">
    <property type="entry name" value="VTT_dom"/>
</dbReference>
<evidence type="ECO:0000256" key="5">
    <source>
        <dbReference type="ARBA" id="ARBA00023136"/>
    </source>
</evidence>
<feature type="transmembrane region" description="Helical" evidence="6">
    <location>
        <begin position="142"/>
        <end position="160"/>
    </location>
</feature>
<dbReference type="InterPro" id="IPR015414">
    <property type="entry name" value="TMEM64"/>
</dbReference>
<comment type="similarity">
    <text evidence="6">Belongs to the TVP38/TMEM64 family.</text>
</comment>
<name>A0A3D9I545_9BACL</name>
<feature type="domain" description="VTT" evidence="7">
    <location>
        <begin position="45"/>
        <end position="162"/>
    </location>
</feature>
<evidence type="ECO:0000256" key="1">
    <source>
        <dbReference type="ARBA" id="ARBA00004651"/>
    </source>
</evidence>
<protein>
    <recommendedName>
        <fullName evidence="6">TVP38/TMEM64 family membrane protein</fullName>
    </recommendedName>
</protein>
<evidence type="ECO:0000256" key="3">
    <source>
        <dbReference type="ARBA" id="ARBA00022692"/>
    </source>
</evidence>
<dbReference type="PANTHER" id="PTHR12677">
    <property type="entry name" value="GOLGI APPARATUS MEMBRANE PROTEIN TVP38-RELATED"/>
    <property type="match status" value="1"/>
</dbReference>
<dbReference type="GO" id="GO:0005886">
    <property type="term" value="C:plasma membrane"/>
    <property type="evidence" value="ECO:0007669"/>
    <property type="project" value="UniProtKB-SubCell"/>
</dbReference>
<keyword evidence="9" id="KW-1185">Reference proteome</keyword>
<evidence type="ECO:0000256" key="4">
    <source>
        <dbReference type="ARBA" id="ARBA00022989"/>
    </source>
</evidence>
<keyword evidence="2 6" id="KW-1003">Cell membrane</keyword>
<dbReference type="RefSeq" id="WP_116064837.1">
    <property type="nucleotide sequence ID" value="NZ_QRDZ01000038.1"/>
</dbReference>
<gene>
    <name evidence="8" type="ORF">DFP98_13824</name>
</gene>
<proteinExistence type="inferred from homology"/>
<keyword evidence="4 6" id="KW-1133">Transmembrane helix</keyword>
<sequence>MSLVSDILSNITEENLTHILEQYRNFGPLPGIALTFMKSFIPPLPTILIVGVNAAVYGLWLGFLYSWIGIVAGCLTTFLVVRKIAGHPYFVRMAQKPKVQKSLKWVRRNAFSYVFLLSIFPVGPFVVINIAAAIAQMRIRSFLIAVLFGKAIMVMSVSIIGHDLMRFVERPFELVYVVLFVGLSLWISKRIERRFTRDDENGGDPEGSPERVGS</sequence>
<feature type="transmembrane region" description="Helical" evidence="6">
    <location>
        <begin position="67"/>
        <end position="90"/>
    </location>
</feature>
<dbReference type="AlphaFoldDB" id="A0A3D9I545"/>
<feature type="transmembrane region" description="Helical" evidence="6">
    <location>
        <begin position="40"/>
        <end position="60"/>
    </location>
</feature>
<reference evidence="8 9" key="1">
    <citation type="submission" date="2018-07" db="EMBL/GenBank/DDBJ databases">
        <title>Genomic Encyclopedia of Type Strains, Phase III (KMG-III): the genomes of soil and plant-associated and newly described type strains.</title>
        <authorList>
            <person name="Whitman W."/>
        </authorList>
    </citation>
    <scope>NUCLEOTIDE SEQUENCE [LARGE SCALE GENOMIC DNA]</scope>
    <source>
        <strain evidence="8 9">CECT 7287</strain>
    </source>
</reference>